<reference evidence="1 2" key="1">
    <citation type="submission" date="2024-09" db="EMBL/GenBank/DDBJ databases">
        <authorList>
            <person name="Sun Q."/>
            <person name="Mori K."/>
        </authorList>
    </citation>
    <scope>NUCLEOTIDE SEQUENCE [LARGE SCALE GENOMIC DNA]</scope>
    <source>
        <strain evidence="1 2">TBRC 1432</strain>
    </source>
</reference>
<dbReference type="SUPFAM" id="SSF56112">
    <property type="entry name" value="Protein kinase-like (PK-like)"/>
    <property type="match status" value="1"/>
</dbReference>
<proteinExistence type="predicted"/>
<evidence type="ECO:0000313" key="2">
    <source>
        <dbReference type="Proteomes" id="UP001589810"/>
    </source>
</evidence>
<organism evidence="1 2">
    <name type="scientific">Kutzneria chonburiensis</name>
    <dbReference type="NCBI Taxonomy" id="1483604"/>
    <lineage>
        <taxon>Bacteria</taxon>
        <taxon>Bacillati</taxon>
        <taxon>Actinomycetota</taxon>
        <taxon>Actinomycetes</taxon>
        <taxon>Pseudonocardiales</taxon>
        <taxon>Pseudonocardiaceae</taxon>
        <taxon>Kutzneria</taxon>
    </lineage>
</organism>
<sequence>MTRTGRFADVSTALALLSDRQLADLVESAVPVDSSGAGGKAGVVTVAGAKVFVKKAPLTELERRPENLRSTANLFGLPPWTQYGVGGPGGSVWREVAAHTMATNWVLSGECPNFPMLYHWRVVDSPPPVWEDLLDVDKCVEYMHNAPGVRERAEALIDAPAGVAMFMEYFPHTMHPWFEDQLRAGEFDRVVPVVERDLRSTFEFMERKGLFHFDAHFGNILSDGDRLYVADFGLATSTRFDLSPEEREFLVANAGHDRSHVLAHMVTMMVRALADVDPTVPRSRMDFIRDFTDDTEFPPAAAELLRRYQSVAVPFNDFYAALFVESRQSPYPRAALTSALARLDEQSSPIG</sequence>
<name>A0ABV6MLM0_9PSEU</name>
<evidence type="ECO:0000313" key="1">
    <source>
        <dbReference type="EMBL" id="MFC0541190.1"/>
    </source>
</evidence>
<comment type="caution">
    <text evidence="1">The sequence shown here is derived from an EMBL/GenBank/DDBJ whole genome shotgun (WGS) entry which is preliminary data.</text>
</comment>
<dbReference type="EMBL" id="JBHLUD010000001">
    <property type="protein sequence ID" value="MFC0541190.1"/>
    <property type="molecule type" value="Genomic_DNA"/>
</dbReference>
<dbReference type="Proteomes" id="UP001589810">
    <property type="component" value="Unassembled WGS sequence"/>
</dbReference>
<dbReference type="InterPro" id="IPR011009">
    <property type="entry name" value="Kinase-like_dom_sf"/>
</dbReference>
<evidence type="ECO:0008006" key="3">
    <source>
        <dbReference type="Google" id="ProtNLM"/>
    </source>
</evidence>
<gene>
    <name evidence="1" type="ORF">ACFFH7_06830</name>
</gene>
<accession>A0ABV6MLM0</accession>
<dbReference type="RefSeq" id="WP_273940026.1">
    <property type="nucleotide sequence ID" value="NZ_CP097263.1"/>
</dbReference>
<keyword evidence="2" id="KW-1185">Reference proteome</keyword>
<protein>
    <recommendedName>
        <fullName evidence="3">Protein kinase domain-containing protein</fullName>
    </recommendedName>
</protein>